<accession>A0A395MHD4</accession>
<proteinExistence type="predicted"/>
<organism evidence="3 4">
    <name type="scientific">Fusarium flagelliforme</name>
    <dbReference type="NCBI Taxonomy" id="2675880"/>
    <lineage>
        <taxon>Eukaryota</taxon>
        <taxon>Fungi</taxon>
        <taxon>Dikarya</taxon>
        <taxon>Ascomycota</taxon>
        <taxon>Pezizomycotina</taxon>
        <taxon>Sordariomycetes</taxon>
        <taxon>Hypocreomycetidae</taxon>
        <taxon>Hypocreales</taxon>
        <taxon>Nectriaceae</taxon>
        <taxon>Fusarium</taxon>
        <taxon>Fusarium incarnatum-equiseti species complex</taxon>
    </lineage>
</organism>
<dbReference type="Pfam" id="PF06985">
    <property type="entry name" value="HET"/>
    <property type="match status" value="1"/>
</dbReference>
<evidence type="ECO:0000259" key="2">
    <source>
        <dbReference type="Pfam" id="PF26640"/>
    </source>
</evidence>
<sequence length="589" mass="67343">MRLLNAHNWTLKEFVSDDEVPPYAILSHTWDEDEVSLQQWDSLVISDIVTSDINSMKGYQKIKQFAQKAASHGFDWVWVDTCCIDKKSSAELSEAINSMFGWYRNAQVCYVYLQDVLWCTDKETIGERLYPSRWFTRGWTLQELIAPPKVEFYSTDWKKIGSKEDLCGLLSSITRIDEHILKGGDMDSVSVARRMSWASSRNTSRVEDAAYCLLGIFDVNIPLIYGEGHKAFHRLQEAIMNATHDQSLFAWGKIVSSPAELIDRSQQLGAKPTPWKEQYHRQPLLGLFAKTPADFENFAEIRPVDHGYAHYQDRRNPPVLVNKGVLINLVIYKKLPSISYWDDIAIAQPHDLELAILLCRFGNKGSKLIGLLLYSWGDDYYSRTNELVLVDLFVSHVRFDAWTRQRHLLPFRPFQLRNGDILFRRWVAPIKTSWIERPNTTSGPAWRYRCGDRVLRIEEDADGDEEQSLMFKTSRTEGFAVTFKRTTKSLHPIGPLLLGISPFEYGRTDGVSHKGKGNILADRVAKHGKPFHTPAYSHIMEHPIATWDIKIEALPSIYAKVERMLLDGGNSGVVDVVDFIMQADGPLAK</sequence>
<dbReference type="OrthoDB" id="674604at2759"/>
<evidence type="ECO:0000313" key="3">
    <source>
        <dbReference type="EMBL" id="RFN47265.1"/>
    </source>
</evidence>
<gene>
    <name evidence="3" type="ORF">FIE12Z_8478</name>
</gene>
<dbReference type="Proteomes" id="UP000265631">
    <property type="component" value="Unassembled WGS sequence"/>
</dbReference>
<evidence type="ECO:0000259" key="1">
    <source>
        <dbReference type="Pfam" id="PF06985"/>
    </source>
</evidence>
<feature type="domain" description="DUF8212" evidence="2">
    <location>
        <begin position="230"/>
        <end position="307"/>
    </location>
</feature>
<dbReference type="InterPro" id="IPR010730">
    <property type="entry name" value="HET"/>
</dbReference>
<reference evidence="3 4" key="1">
    <citation type="journal article" date="2018" name="PLoS Pathog.">
        <title>Evolution of structural diversity of trichothecenes, a family of toxins produced by plant pathogenic and entomopathogenic fungi.</title>
        <authorList>
            <person name="Proctor R.H."/>
            <person name="McCormick S.P."/>
            <person name="Kim H.S."/>
            <person name="Cardoza R.E."/>
            <person name="Stanley A.M."/>
            <person name="Lindo L."/>
            <person name="Kelly A."/>
            <person name="Brown D.W."/>
            <person name="Lee T."/>
            <person name="Vaughan M.M."/>
            <person name="Alexander N.J."/>
            <person name="Busman M."/>
            <person name="Gutierrez S."/>
        </authorList>
    </citation>
    <scope>NUCLEOTIDE SEQUENCE [LARGE SCALE GENOMIC DNA]</scope>
    <source>
        <strain evidence="3 4">NRRL 13405</strain>
    </source>
</reference>
<dbReference type="InterPro" id="IPR058525">
    <property type="entry name" value="DUF8212"/>
</dbReference>
<feature type="domain" description="Heterokaryon incompatibility" evidence="1">
    <location>
        <begin position="23"/>
        <end position="115"/>
    </location>
</feature>
<dbReference type="Pfam" id="PF26640">
    <property type="entry name" value="DUF8212"/>
    <property type="match status" value="1"/>
</dbReference>
<name>A0A395MHD4_9HYPO</name>
<dbReference type="AlphaFoldDB" id="A0A395MHD4"/>
<dbReference type="PANTHER" id="PTHR10622">
    <property type="entry name" value="HET DOMAIN-CONTAINING PROTEIN"/>
    <property type="match status" value="1"/>
</dbReference>
<dbReference type="STRING" id="2594813.A0A395MHD4"/>
<dbReference type="PANTHER" id="PTHR10622:SF10">
    <property type="entry name" value="HET DOMAIN-CONTAINING PROTEIN"/>
    <property type="match status" value="1"/>
</dbReference>
<dbReference type="EMBL" id="PXXK01000264">
    <property type="protein sequence ID" value="RFN47265.1"/>
    <property type="molecule type" value="Genomic_DNA"/>
</dbReference>
<evidence type="ECO:0000313" key="4">
    <source>
        <dbReference type="Proteomes" id="UP000265631"/>
    </source>
</evidence>
<keyword evidence="4" id="KW-1185">Reference proteome</keyword>
<comment type="caution">
    <text evidence="3">The sequence shown here is derived from an EMBL/GenBank/DDBJ whole genome shotgun (WGS) entry which is preliminary data.</text>
</comment>
<protein>
    <submittedName>
        <fullName evidence="3">Vegetative incompatibility protein het-e-1</fullName>
    </submittedName>
</protein>